<proteinExistence type="predicted"/>
<comment type="caution">
    <text evidence="2">The sequence shown here is derived from an EMBL/GenBank/DDBJ whole genome shotgun (WGS) entry which is preliminary data.</text>
</comment>
<dbReference type="Proteomes" id="UP000823561">
    <property type="component" value="Chromosome 17"/>
</dbReference>
<reference evidence="2 3" key="1">
    <citation type="submission" date="2020-10" db="EMBL/GenBank/DDBJ databases">
        <title>Chromosome-scale genome assembly of the Allis shad, Alosa alosa.</title>
        <authorList>
            <person name="Margot Z."/>
            <person name="Christophe K."/>
            <person name="Cabau C."/>
            <person name="Louis A."/>
            <person name="Berthelot C."/>
            <person name="Parey E."/>
            <person name="Roest Crollius H."/>
            <person name="Montfort J."/>
            <person name="Robinson-Rechavi M."/>
            <person name="Bucao C."/>
            <person name="Bouchez O."/>
            <person name="Gislard M."/>
            <person name="Lluch J."/>
            <person name="Milhes M."/>
            <person name="Lampietro C."/>
            <person name="Lopez Roques C."/>
            <person name="Donnadieu C."/>
            <person name="Braasch I."/>
            <person name="Desvignes T."/>
            <person name="Postlethwait J."/>
            <person name="Bobe J."/>
            <person name="Guiguen Y."/>
        </authorList>
    </citation>
    <scope>NUCLEOTIDE SEQUENCE [LARGE SCALE GENOMIC DNA]</scope>
    <source>
        <strain evidence="2">M-15738</strain>
        <tissue evidence="2">Blood</tissue>
    </source>
</reference>
<sequence length="121" mass="13081">MAEAAMQGTNLLIGSTGVKCPAQGHLDREKCGWGGVTEQRSPTSTDEVPLSNASNPQLHLGRRINCNGHPDLSKRLTATLDLSRQMKYHSQTAATTRIEGEMKRRAICSTTEAAETASRCL</sequence>
<organism evidence="2 3">
    <name type="scientific">Alosa alosa</name>
    <name type="common">allis shad</name>
    <dbReference type="NCBI Taxonomy" id="278164"/>
    <lineage>
        <taxon>Eukaryota</taxon>
        <taxon>Metazoa</taxon>
        <taxon>Chordata</taxon>
        <taxon>Craniata</taxon>
        <taxon>Vertebrata</taxon>
        <taxon>Euteleostomi</taxon>
        <taxon>Actinopterygii</taxon>
        <taxon>Neopterygii</taxon>
        <taxon>Teleostei</taxon>
        <taxon>Clupei</taxon>
        <taxon>Clupeiformes</taxon>
        <taxon>Clupeoidei</taxon>
        <taxon>Clupeidae</taxon>
        <taxon>Alosa</taxon>
    </lineage>
</organism>
<accession>A0AAV6G2V3</accession>
<protein>
    <submittedName>
        <fullName evidence="2">Uncharacterized protein</fullName>
    </submittedName>
</protein>
<evidence type="ECO:0000313" key="3">
    <source>
        <dbReference type="Proteomes" id="UP000823561"/>
    </source>
</evidence>
<gene>
    <name evidence="2" type="ORF">AALO_G00224790</name>
</gene>
<feature type="compositionally biased region" description="Polar residues" evidence="1">
    <location>
        <begin position="38"/>
        <end position="57"/>
    </location>
</feature>
<feature type="region of interest" description="Disordered" evidence="1">
    <location>
        <begin position="31"/>
        <end position="57"/>
    </location>
</feature>
<evidence type="ECO:0000256" key="1">
    <source>
        <dbReference type="SAM" id="MobiDB-lite"/>
    </source>
</evidence>
<dbReference type="EMBL" id="JADWDJ010000017">
    <property type="protein sequence ID" value="KAG5267712.1"/>
    <property type="molecule type" value="Genomic_DNA"/>
</dbReference>
<evidence type="ECO:0000313" key="2">
    <source>
        <dbReference type="EMBL" id="KAG5267712.1"/>
    </source>
</evidence>
<name>A0AAV6G2V3_9TELE</name>
<keyword evidence="3" id="KW-1185">Reference proteome</keyword>
<dbReference type="AlphaFoldDB" id="A0AAV6G2V3"/>